<dbReference type="AlphaFoldDB" id="A0A7S2EY05"/>
<proteinExistence type="predicted"/>
<feature type="region of interest" description="Disordered" evidence="1">
    <location>
        <begin position="275"/>
        <end position="351"/>
    </location>
</feature>
<accession>A0A7S2EY05</accession>
<feature type="compositionally biased region" description="Basic and acidic residues" evidence="1">
    <location>
        <begin position="288"/>
        <end position="314"/>
    </location>
</feature>
<reference evidence="2" key="1">
    <citation type="submission" date="2021-01" db="EMBL/GenBank/DDBJ databases">
        <authorList>
            <person name="Corre E."/>
            <person name="Pelletier E."/>
            <person name="Niang G."/>
            <person name="Scheremetjew M."/>
            <person name="Finn R."/>
            <person name="Kale V."/>
            <person name="Holt S."/>
            <person name="Cochrane G."/>
            <person name="Meng A."/>
            <person name="Brown T."/>
            <person name="Cohen L."/>
        </authorList>
    </citation>
    <scope>NUCLEOTIDE SEQUENCE</scope>
    <source>
        <strain evidence="2">Grunow 1884</strain>
    </source>
</reference>
<sequence>VLSWILDSASTLASIKAFLNSEGVHAANNRGTDQTRSTVNETGFSSVAEAEIEVDDERSISSGNAGHTNIGVSDWEDNVVCHAEVNRSFLTREKGADEANIGEGASGPTLNSRSSESDDFSQSADSGQKPTRRRPSTNRSTGVDEGSCSESVLRSMISRSDRSSSVLSGHIEEEEEPADLHIKNNKGNLTDLVVISSDEDGDIVENGPHLRSRARISESFSDAASVANLHSVHNQNKSSISFGAASNGQHIAKRRSSVSVIDLAVSHDPMATHALGRNKKRHKKRKRLDLYSRDGRWYPNQHDTDQDEQLHADDWSEPLVDDGMNLKQSPDANRPKEAYDISFQNQPCEKH</sequence>
<feature type="non-terminal residue" evidence="2">
    <location>
        <position position="1"/>
    </location>
</feature>
<dbReference type="EMBL" id="HBGO01038955">
    <property type="protein sequence ID" value="CAD9362247.1"/>
    <property type="molecule type" value="Transcribed_RNA"/>
</dbReference>
<evidence type="ECO:0000256" key="1">
    <source>
        <dbReference type="SAM" id="MobiDB-lite"/>
    </source>
</evidence>
<gene>
    <name evidence="2" type="ORF">OSIN01602_LOCUS22569</name>
</gene>
<feature type="compositionally biased region" description="Low complexity" evidence="1">
    <location>
        <begin position="154"/>
        <end position="168"/>
    </location>
</feature>
<feature type="region of interest" description="Disordered" evidence="1">
    <location>
        <begin position="94"/>
        <end position="177"/>
    </location>
</feature>
<name>A0A7S2EY05_TRICV</name>
<protein>
    <submittedName>
        <fullName evidence="2">Uncharacterized protein</fullName>
    </submittedName>
</protein>
<evidence type="ECO:0000313" key="2">
    <source>
        <dbReference type="EMBL" id="CAD9362247.1"/>
    </source>
</evidence>
<organism evidence="2">
    <name type="scientific">Trieres chinensis</name>
    <name type="common">Marine centric diatom</name>
    <name type="synonym">Odontella sinensis</name>
    <dbReference type="NCBI Taxonomy" id="1514140"/>
    <lineage>
        <taxon>Eukaryota</taxon>
        <taxon>Sar</taxon>
        <taxon>Stramenopiles</taxon>
        <taxon>Ochrophyta</taxon>
        <taxon>Bacillariophyta</taxon>
        <taxon>Mediophyceae</taxon>
        <taxon>Biddulphiophycidae</taxon>
        <taxon>Eupodiscales</taxon>
        <taxon>Parodontellaceae</taxon>
        <taxon>Trieres</taxon>
    </lineage>
</organism>
<feature type="compositionally biased region" description="Polar residues" evidence="1">
    <location>
        <begin position="342"/>
        <end position="351"/>
    </location>
</feature>
<feature type="compositionally biased region" description="Basic residues" evidence="1">
    <location>
        <begin position="276"/>
        <end position="287"/>
    </location>
</feature>